<dbReference type="EMBL" id="JBHTBH010000005">
    <property type="protein sequence ID" value="MFC7328451.1"/>
    <property type="molecule type" value="Genomic_DNA"/>
</dbReference>
<dbReference type="Proteomes" id="UP001596540">
    <property type="component" value="Unassembled WGS sequence"/>
</dbReference>
<name>A0ABW2KGR0_9ACTN</name>
<evidence type="ECO:0000256" key="1">
    <source>
        <dbReference type="SAM" id="MobiDB-lite"/>
    </source>
</evidence>
<comment type="caution">
    <text evidence="3">The sequence shown here is derived from an EMBL/GenBank/DDBJ whole genome shotgun (WGS) entry which is preliminary data.</text>
</comment>
<organism evidence="3 4">
    <name type="scientific">Marinactinospora rubrisoli</name>
    <dbReference type="NCBI Taxonomy" id="2715399"/>
    <lineage>
        <taxon>Bacteria</taxon>
        <taxon>Bacillati</taxon>
        <taxon>Actinomycetota</taxon>
        <taxon>Actinomycetes</taxon>
        <taxon>Streptosporangiales</taxon>
        <taxon>Nocardiopsidaceae</taxon>
        <taxon>Marinactinospora</taxon>
    </lineage>
</organism>
<keyword evidence="2" id="KW-0732">Signal</keyword>
<protein>
    <recommendedName>
        <fullName evidence="5">DUF4352 domain-containing protein</fullName>
    </recommendedName>
</protein>
<evidence type="ECO:0000313" key="4">
    <source>
        <dbReference type="Proteomes" id="UP001596540"/>
    </source>
</evidence>
<feature type="compositionally biased region" description="Gly residues" evidence="1">
    <location>
        <begin position="24"/>
        <end position="34"/>
    </location>
</feature>
<reference evidence="4" key="1">
    <citation type="journal article" date="2019" name="Int. J. Syst. Evol. Microbiol.">
        <title>The Global Catalogue of Microorganisms (GCM) 10K type strain sequencing project: providing services to taxonomists for standard genome sequencing and annotation.</title>
        <authorList>
            <consortium name="The Broad Institute Genomics Platform"/>
            <consortium name="The Broad Institute Genome Sequencing Center for Infectious Disease"/>
            <person name="Wu L."/>
            <person name="Ma J."/>
        </authorList>
    </citation>
    <scope>NUCLEOTIDE SEQUENCE [LARGE SCALE GENOMIC DNA]</scope>
    <source>
        <strain evidence="4">CGMCC 4.7382</strain>
    </source>
</reference>
<feature type="region of interest" description="Disordered" evidence="1">
    <location>
        <begin position="24"/>
        <end position="47"/>
    </location>
</feature>
<sequence>MRSPVKAAAPPLLLALLLTGCATGNGGEPDGDGGTETAESTADASAETTEVVAETAWPYQNRNGEAEVQIHALRVRGELMQLTATVTAEQTGDRSGDSLYRLYGYMGVQPYLVDTANLARYNVVRDSGGTLQAPDAGNTHLTYGEPRDLSFTFAAPPEDVTAMDLYVGELPPVTDVPVLR</sequence>
<feature type="chain" id="PRO_5046950916" description="DUF4352 domain-containing protein" evidence="2">
    <location>
        <begin position="25"/>
        <end position="180"/>
    </location>
</feature>
<evidence type="ECO:0000313" key="3">
    <source>
        <dbReference type="EMBL" id="MFC7328451.1"/>
    </source>
</evidence>
<gene>
    <name evidence="3" type="ORF">ACFQRF_11925</name>
</gene>
<keyword evidence="4" id="KW-1185">Reference proteome</keyword>
<proteinExistence type="predicted"/>
<feature type="compositionally biased region" description="Low complexity" evidence="1">
    <location>
        <begin position="35"/>
        <end position="47"/>
    </location>
</feature>
<dbReference type="PROSITE" id="PS51257">
    <property type="entry name" value="PROKAR_LIPOPROTEIN"/>
    <property type="match status" value="1"/>
</dbReference>
<dbReference type="RefSeq" id="WP_379871110.1">
    <property type="nucleotide sequence ID" value="NZ_JBHTBH010000005.1"/>
</dbReference>
<evidence type="ECO:0008006" key="5">
    <source>
        <dbReference type="Google" id="ProtNLM"/>
    </source>
</evidence>
<feature type="signal peptide" evidence="2">
    <location>
        <begin position="1"/>
        <end position="24"/>
    </location>
</feature>
<evidence type="ECO:0000256" key="2">
    <source>
        <dbReference type="SAM" id="SignalP"/>
    </source>
</evidence>
<accession>A0ABW2KGR0</accession>